<dbReference type="Proteomes" id="UP000828390">
    <property type="component" value="Unassembled WGS sequence"/>
</dbReference>
<gene>
    <name evidence="1" type="ORF">DPMN_103818</name>
</gene>
<accession>A0A9D4H8K8</accession>
<evidence type="ECO:0000313" key="1">
    <source>
        <dbReference type="EMBL" id="KAH3830573.1"/>
    </source>
</evidence>
<dbReference type="EMBL" id="JAIWYP010000004">
    <property type="protein sequence ID" value="KAH3830573.1"/>
    <property type="molecule type" value="Genomic_DNA"/>
</dbReference>
<dbReference type="AlphaFoldDB" id="A0A9D4H8K8"/>
<protein>
    <submittedName>
        <fullName evidence="1">Uncharacterized protein</fullName>
    </submittedName>
</protein>
<reference evidence="1" key="1">
    <citation type="journal article" date="2019" name="bioRxiv">
        <title>The Genome of the Zebra Mussel, Dreissena polymorpha: A Resource for Invasive Species Research.</title>
        <authorList>
            <person name="McCartney M.A."/>
            <person name="Auch B."/>
            <person name="Kono T."/>
            <person name="Mallez S."/>
            <person name="Zhang Y."/>
            <person name="Obille A."/>
            <person name="Becker A."/>
            <person name="Abrahante J.E."/>
            <person name="Garbe J."/>
            <person name="Badalamenti J.P."/>
            <person name="Herman A."/>
            <person name="Mangelson H."/>
            <person name="Liachko I."/>
            <person name="Sullivan S."/>
            <person name="Sone E.D."/>
            <person name="Koren S."/>
            <person name="Silverstein K.A.T."/>
            <person name="Beckman K.B."/>
            <person name="Gohl D.M."/>
        </authorList>
    </citation>
    <scope>NUCLEOTIDE SEQUENCE</scope>
    <source>
        <strain evidence="1">Duluth1</strain>
        <tissue evidence="1">Whole animal</tissue>
    </source>
</reference>
<comment type="caution">
    <text evidence="1">The sequence shown here is derived from an EMBL/GenBank/DDBJ whole genome shotgun (WGS) entry which is preliminary data.</text>
</comment>
<reference evidence="1" key="2">
    <citation type="submission" date="2020-11" db="EMBL/GenBank/DDBJ databases">
        <authorList>
            <person name="McCartney M.A."/>
            <person name="Auch B."/>
            <person name="Kono T."/>
            <person name="Mallez S."/>
            <person name="Becker A."/>
            <person name="Gohl D.M."/>
            <person name="Silverstein K.A.T."/>
            <person name="Koren S."/>
            <person name="Bechman K.B."/>
            <person name="Herman A."/>
            <person name="Abrahante J.E."/>
            <person name="Garbe J."/>
        </authorList>
    </citation>
    <scope>NUCLEOTIDE SEQUENCE</scope>
    <source>
        <strain evidence="1">Duluth1</strain>
        <tissue evidence="1">Whole animal</tissue>
    </source>
</reference>
<proteinExistence type="predicted"/>
<sequence>MRFFFGPKASEVEQFPIRPGVNVDGIRGRVKGILQQQHEEDAKQSRCEHNPCLTPLMMGNNSEDDPSKTTVTFTSMWKDTTLLRSLVFPHLMASDGMQSFTGALKQLRKSMAFEITSTVCRASCKLFYP</sequence>
<keyword evidence="2" id="KW-1185">Reference proteome</keyword>
<name>A0A9D4H8K8_DREPO</name>
<organism evidence="1 2">
    <name type="scientific">Dreissena polymorpha</name>
    <name type="common">Zebra mussel</name>
    <name type="synonym">Mytilus polymorpha</name>
    <dbReference type="NCBI Taxonomy" id="45954"/>
    <lineage>
        <taxon>Eukaryota</taxon>
        <taxon>Metazoa</taxon>
        <taxon>Spiralia</taxon>
        <taxon>Lophotrochozoa</taxon>
        <taxon>Mollusca</taxon>
        <taxon>Bivalvia</taxon>
        <taxon>Autobranchia</taxon>
        <taxon>Heteroconchia</taxon>
        <taxon>Euheterodonta</taxon>
        <taxon>Imparidentia</taxon>
        <taxon>Neoheterodontei</taxon>
        <taxon>Myida</taxon>
        <taxon>Dreissenoidea</taxon>
        <taxon>Dreissenidae</taxon>
        <taxon>Dreissena</taxon>
    </lineage>
</organism>
<evidence type="ECO:0000313" key="2">
    <source>
        <dbReference type="Proteomes" id="UP000828390"/>
    </source>
</evidence>